<accession>R5LEQ0</accession>
<dbReference type="InterPro" id="IPR008160">
    <property type="entry name" value="Collagen"/>
</dbReference>
<dbReference type="AlphaFoldDB" id="R5LEQ0"/>
<evidence type="ECO:0000256" key="1">
    <source>
        <dbReference type="SAM" id="MobiDB-lite"/>
    </source>
</evidence>
<sequence>MKTGKKLLTGTLLALCAVLMSLCIVLAIGWSKAAKADTALPEVRNNGTAIQWKYSDETDWQDLVALDELRGAAGEAGKDGINGSDGKDGANGKNGIDGKNGINGTNGKDGINGKNIEVQRAATHIQWRYEGDEWQNLVAIADITGPTGQNGKDGANGKTPEFRVNENTLQWRYVGDEIWLNLYDLSVLKGLDGKDGVDGINGKDGADGKDGTNGQNGSDGKDGKTPFIGENGNWWIGETDTGVKAAGTDGKDGIDGEKGDKGDKGDPGEKGDKGDKGDPGQNGSCSGYFYGEANSPSTVLNNSRVNISVYEKINKGGLISSYMNNITLKKGHIYNVCLSGSLEVGSNEFNNSGNYSIQMTDGYDDDLCRELTRIKRDGTKIPYTNDQHSFNFNRMYDASNKDITLQLWFENSAYNTYLGGFRGTITITALD</sequence>
<reference evidence="2" key="1">
    <citation type="submission" date="2012-11" db="EMBL/GenBank/DDBJ databases">
        <title>Dependencies among metagenomic species, viruses, plasmids and units of genetic variation.</title>
        <authorList>
            <person name="Nielsen H.B."/>
            <person name="Almeida M."/>
            <person name="Juncker A.S."/>
            <person name="Rasmussen S."/>
            <person name="Li J."/>
            <person name="Sunagawa S."/>
            <person name="Plichta D."/>
            <person name="Gautier L."/>
            <person name="Le Chatelier E."/>
            <person name="Peletier E."/>
            <person name="Bonde I."/>
            <person name="Nielsen T."/>
            <person name="Manichanh C."/>
            <person name="Arumugam M."/>
            <person name="Batto J."/>
            <person name="Santos M.B.Q.D."/>
            <person name="Blom N."/>
            <person name="Borruel N."/>
            <person name="Burgdorf K.S."/>
            <person name="Boumezbeur F."/>
            <person name="Casellas F."/>
            <person name="Dore J."/>
            <person name="Guarner F."/>
            <person name="Hansen T."/>
            <person name="Hildebrand F."/>
            <person name="Kaas R.S."/>
            <person name="Kennedy S."/>
            <person name="Kristiansen K."/>
            <person name="Kultima J.R."/>
            <person name="Leonard P."/>
            <person name="Levenez F."/>
            <person name="Lund O."/>
            <person name="Moumen B."/>
            <person name="Le Paslier D."/>
            <person name="Pons N."/>
            <person name="Pedersen O."/>
            <person name="Prifti E."/>
            <person name="Qin J."/>
            <person name="Raes J."/>
            <person name="Tap J."/>
            <person name="Tims S."/>
            <person name="Ussery D.W."/>
            <person name="Yamada T."/>
            <person name="MetaHit consortium"/>
            <person name="Renault P."/>
            <person name="Sicheritz-Ponten T."/>
            <person name="Bork P."/>
            <person name="Wang J."/>
            <person name="Brunak S."/>
            <person name="Ehrlich S.D."/>
        </authorList>
    </citation>
    <scope>NUCLEOTIDE SEQUENCE [LARGE SCALE GENOMIC DNA]</scope>
</reference>
<name>R5LEQ0_9FIRM</name>
<organism evidence="2 3">
    <name type="scientific">Eshraghiella crossota CAG:259</name>
    <dbReference type="NCBI Taxonomy" id="1263062"/>
    <lineage>
        <taxon>Bacteria</taxon>
        <taxon>Bacillati</taxon>
        <taxon>Bacillota</taxon>
        <taxon>Clostridia</taxon>
        <taxon>Lachnospirales</taxon>
        <taxon>Lachnospiraceae</taxon>
        <taxon>Eshraghiella</taxon>
    </lineage>
</organism>
<feature type="region of interest" description="Disordered" evidence="1">
    <location>
        <begin position="75"/>
        <end position="110"/>
    </location>
</feature>
<comment type="caution">
    <text evidence="2">The sequence shown here is derived from an EMBL/GenBank/DDBJ whole genome shotgun (WGS) entry which is preliminary data.</text>
</comment>
<gene>
    <name evidence="2" type="ORF">BN569_01834</name>
</gene>
<dbReference type="EMBL" id="CAYU010000018">
    <property type="protein sequence ID" value="CCY75964.1"/>
    <property type="molecule type" value="Genomic_DNA"/>
</dbReference>
<proteinExistence type="predicted"/>
<evidence type="ECO:0000313" key="3">
    <source>
        <dbReference type="Proteomes" id="UP000018300"/>
    </source>
</evidence>
<feature type="compositionally biased region" description="Low complexity" evidence="1">
    <location>
        <begin position="91"/>
        <end position="110"/>
    </location>
</feature>
<dbReference type="Proteomes" id="UP000018300">
    <property type="component" value="Unassembled WGS sequence"/>
</dbReference>
<dbReference type="Gene3D" id="2.60.120.220">
    <property type="entry name" value="Satellite virus coat domain"/>
    <property type="match status" value="1"/>
</dbReference>
<feature type="compositionally biased region" description="Basic and acidic residues" evidence="1">
    <location>
        <begin position="249"/>
        <end position="278"/>
    </location>
</feature>
<feature type="region of interest" description="Disordered" evidence="1">
    <location>
        <begin position="199"/>
        <end position="289"/>
    </location>
</feature>
<dbReference type="PANTHER" id="PTHR24637">
    <property type="entry name" value="COLLAGEN"/>
    <property type="match status" value="1"/>
</dbReference>
<protein>
    <submittedName>
        <fullName evidence="2">Putative secreted protein</fullName>
    </submittedName>
</protein>
<evidence type="ECO:0000313" key="2">
    <source>
        <dbReference type="EMBL" id="CCY75964.1"/>
    </source>
</evidence>
<dbReference type="Pfam" id="PF01391">
    <property type="entry name" value="Collagen"/>
    <property type="match status" value="2"/>
</dbReference>
<dbReference type="PANTHER" id="PTHR24637:SF377">
    <property type="entry name" value="COLLAGEN TYPE IX ALPHA 1 CHAIN"/>
    <property type="match status" value="1"/>
</dbReference>